<reference evidence="2 3" key="1">
    <citation type="submission" date="2016-10" db="EMBL/GenBank/DDBJ databases">
        <authorList>
            <person name="de Groot N.N."/>
        </authorList>
    </citation>
    <scope>NUCLEOTIDE SEQUENCE [LARGE SCALE GENOMIC DNA]</scope>
    <source>
        <strain evidence="2 3">CGMCC 1.10076</strain>
    </source>
</reference>
<organism evidence="2 3">
    <name type="scientific">Flavobacterium noncentrifugens</name>
    <dbReference type="NCBI Taxonomy" id="1128970"/>
    <lineage>
        <taxon>Bacteria</taxon>
        <taxon>Pseudomonadati</taxon>
        <taxon>Bacteroidota</taxon>
        <taxon>Flavobacteriia</taxon>
        <taxon>Flavobacteriales</taxon>
        <taxon>Flavobacteriaceae</taxon>
        <taxon>Flavobacterium</taxon>
    </lineage>
</organism>
<keyword evidence="1" id="KW-0472">Membrane</keyword>
<dbReference type="AlphaFoldDB" id="A0A1G9BMX7"/>
<feature type="transmembrane region" description="Helical" evidence="1">
    <location>
        <begin position="34"/>
        <end position="52"/>
    </location>
</feature>
<name>A0A1G9BMX7_9FLAO</name>
<keyword evidence="3" id="KW-1185">Reference proteome</keyword>
<keyword evidence="1" id="KW-0812">Transmembrane</keyword>
<gene>
    <name evidence="2" type="ORF">SAMN04487935_3279</name>
</gene>
<accession>A0A1G9BMX7</accession>
<dbReference type="EMBL" id="FNEZ01000006">
    <property type="protein sequence ID" value="SDK40504.1"/>
    <property type="molecule type" value="Genomic_DNA"/>
</dbReference>
<protein>
    <submittedName>
        <fullName evidence="2">Uncharacterized protein</fullName>
    </submittedName>
</protein>
<sequence length="67" mass="7933">MNILDKWWKRLLIGLLLGGMMSEALKLLTYRKVKISAIFLSIILYFVLNNIYNRSEKNANETRKDEK</sequence>
<keyword evidence="1" id="KW-1133">Transmembrane helix</keyword>
<proteinExistence type="predicted"/>
<evidence type="ECO:0000313" key="3">
    <source>
        <dbReference type="Proteomes" id="UP000199580"/>
    </source>
</evidence>
<dbReference type="Proteomes" id="UP000199580">
    <property type="component" value="Unassembled WGS sequence"/>
</dbReference>
<evidence type="ECO:0000313" key="2">
    <source>
        <dbReference type="EMBL" id="SDK40504.1"/>
    </source>
</evidence>
<evidence type="ECO:0000256" key="1">
    <source>
        <dbReference type="SAM" id="Phobius"/>
    </source>
</evidence>